<sequence>MTSYAAQKIGKEGVDASQEGSMLLPMLGLYVSPSKQLDACICIYIWISAVCLLLEIHELRDWDLHQKGLLLQRQAECLAKALHHHGALKRLRASMAPQTLELLALQALVAGNKKSPKLDVPGLDWSLETEHELLRVLERRSARRRSFLHQQRQFLMQDLGMR</sequence>
<protein>
    <submittedName>
        <fullName evidence="1">Uncharacterized protein</fullName>
    </submittedName>
</protein>
<evidence type="ECO:0000313" key="2">
    <source>
        <dbReference type="Proteomes" id="UP000626109"/>
    </source>
</evidence>
<evidence type="ECO:0000313" key="1">
    <source>
        <dbReference type="EMBL" id="CAE8682554.1"/>
    </source>
</evidence>
<comment type="caution">
    <text evidence="1">The sequence shown here is derived from an EMBL/GenBank/DDBJ whole genome shotgun (WGS) entry which is preliminary data.</text>
</comment>
<reference evidence="1" key="1">
    <citation type="submission" date="2021-02" db="EMBL/GenBank/DDBJ databases">
        <authorList>
            <person name="Dougan E. K."/>
            <person name="Rhodes N."/>
            <person name="Thang M."/>
            <person name="Chan C."/>
        </authorList>
    </citation>
    <scope>NUCLEOTIDE SEQUENCE</scope>
</reference>
<gene>
    <name evidence="1" type="ORF">PGLA2088_LOCUS23006</name>
</gene>
<proteinExistence type="predicted"/>
<name>A0A813JPN9_POLGL</name>
<dbReference type="Proteomes" id="UP000626109">
    <property type="component" value="Unassembled WGS sequence"/>
</dbReference>
<dbReference type="AlphaFoldDB" id="A0A813JPN9"/>
<organism evidence="1 2">
    <name type="scientific">Polarella glacialis</name>
    <name type="common">Dinoflagellate</name>
    <dbReference type="NCBI Taxonomy" id="89957"/>
    <lineage>
        <taxon>Eukaryota</taxon>
        <taxon>Sar</taxon>
        <taxon>Alveolata</taxon>
        <taxon>Dinophyceae</taxon>
        <taxon>Suessiales</taxon>
        <taxon>Suessiaceae</taxon>
        <taxon>Polarella</taxon>
    </lineage>
</organism>
<dbReference type="EMBL" id="CAJNNW010026082">
    <property type="protein sequence ID" value="CAE8682554.1"/>
    <property type="molecule type" value="Genomic_DNA"/>
</dbReference>
<accession>A0A813JPN9</accession>